<dbReference type="InterPro" id="IPR034330">
    <property type="entry name" value="GST_Zeta_C"/>
</dbReference>
<dbReference type="PROSITE" id="PS50404">
    <property type="entry name" value="GST_NTER"/>
    <property type="match status" value="1"/>
</dbReference>
<keyword evidence="4" id="KW-0413">Isomerase</keyword>
<dbReference type="Gene3D" id="3.40.30.10">
    <property type="entry name" value="Glutaredoxin"/>
    <property type="match status" value="1"/>
</dbReference>
<protein>
    <submittedName>
        <fullName evidence="4">Maleylacetoacetate isomerase</fullName>
        <ecNumber evidence="4">5.2.1.2</ecNumber>
    </submittedName>
</protein>
<dbReference type="SFLD" id="SFLDS00019">
    <property type="entry name" value="Glutathione_Transferase_(cytos"/>
    <property type="match status" value="1"/>
</dbReference>
<dbReference type="SUPFAM" id="SSF47616">
    <property type="entry name" value="GST C-terminal domain-like"/>
    <property type="match status" value="1"/>
</dbReference>
<dbReference type="EMBL" id="CP042218">
    <property type="protein sequence ID" value="QDW66363.1"/>
    <property type="molecule type" value="Genomic_DNA"/>
</dbReference>
<dbReference type="InterPro" id="IPR005955">
    <property type="entry name" value="GST_Zeta"/>
</dbReference>
<dbReference type="InterPro" id="IPR036249">
    <property type="entry name" value="Thioredoxin-like_sf"/>
</dbReference>
<dbReference type="RefSeq" id="WP_144891039.1">
    <property type="nucleotide sequence ID" value="NZ_CP042218.1"/>
</dbReference>
<dbReference type="CDD" id="cd03042">
    <property type="entry name" value="GST_N_Zeta"/>
    <property type="match status" value="1"/>
</dbReference>
<evidence type="ECO:0000313" key="4">
    <source>
        <dbReference type="EMBL" id="QDW66363.1"/>
    </source>
</evidence>
<dbReference type="KEGG" id="lug:FPZ22_05175"/>
<dbReference type="PANTHER" id="PTHR42673:SF21">
    <property type="entry name" value="GLUTATHIONE S-TRANSFERASE YFCF"/>
    <property type="match status" value="1"/>
</dbReference>
<organism evidence="4 5">
    <name type="scientific">Luteimonas granuli</name>
    <dbReference type="NCBI Taxonomy" id="1176533"/>
    <lineage>
        <taxon>Bacteria</taxon>
        <taxon>Pseudomonadati</taxon>
        <taxon>Pseudomonadota</taxon>
        <taxon>Gammaproteobacteria</taxon>
        <taxon>Lysobacterales</taxon>
        <taxon>Lysobacteraceae</taxon>
        <taxon>Luteimonas</taxon>
    </lineage>
</organism>
<dbReference type="InterPro" id="IPR004045">
    <property type="entry name" value="Glutathione_S-Trfase_N"/>
</dbReference>
<dbReference type="InterPro" id="IPR040079">
    <property type="entry name" value="Glutathione_S-Trfase"/>
</dbReference>
<proteinExistence type="inferred from homology"/>
<comment type="similarity">
    <text evidence="1">Belongs to the GST superfamily. Zeta family.</text>
</comment>
<dbReference type="EC" id="5.2.1.2" evidence="4"/>
<reference evidence="4 5" key="1">
    <citation type="submission" date="2019-07" db="EMBL/GenBank/DDBJ databases">
        <title>Full genome sequence of Luteimonas sp. Gr-4.</title>
        <authorList>
            <person name="Im W.-T."/>
        </authorList>
    </citation>
    <scope>NUCLEOTIDE SEQUENCE [LARGE SCALE GENOMIC DNA]</scope>
    <source>
        <strain evidence="4 5">Gr-4</strain>
    </source>
</reference>
<accession>A0A518N350</accession>
<dbReference type="AlphaFoldDB" id="A0A518N350"/>
<evidence type="ECO:0000259" key="2">
    <source>
        <dbReference type="PROSITE" id="PS50404"/>
    </source>
</evidence>
<dbReference type="GO" id="GO:0016034">
    <property type="term" value="F:maleylacetoacetate isomerase activity"/>
    <property type="evidence" value="ECO:0007669"/>
    <property type="project" value="UniProtKB-EC"/>
</dbReference>
<dbReference type="OrthoDB" id="509852at2"/>
<feature type="domain" description="GST N-terminal" evidence="2">
    <location>
        <begin position="18"/>
        <end position="101"/>
    </location>
</feature>
<evidence type="ECO:0000259" key="3">
    <source>
        <dbReference type="PROSITE" id="PS50405"/>
    </source>
</evidence>
<dbReference type="InterPro" id="IPR036282">
    <property type="entry name" value="Glutathione-S-Trfase_C_sf"/>
</dbReference>
<dbReference type="SUPFAM" id="SSF52833">
    <property type="entry name" value="Thioredoxin-like"/>
    <property type="match status" value="1"/>
</dbReference>
<evidence type="ECO:0000256" key="1">
    <source>
        <dbReference type="ARBA" id="ARBA00010007"/>
    </source>
</evidence>
<evidence type="ECO:0000313" key="5">
    <source>
        <dbReference type="Proteomes" id="UP000316584"/>
    </source>
</evidence>
<feature type="domain" description="GST C-terminal" evidence="3">
    <location>
        <begin position="106"/>
        <end position="234"/>
    </location>
</feature>
<dbReference type="GO" id="GO:0006749">
    <property type="term" value="P:glutathione metabolic process"/>
    <property type="evidence" value="ECO:0007669"/>
    <property type="project" value="TreeGrafter"/>
</dbReference>
<gene>
    <name evidence="4" type="primary">maiA</name>
    <name evidence="4" type="ORF">FPZ22_05175</name>
</gene>
<dbReference type="CDD" id="cd03191">
    <property type="entry name" value="GST_C_Zeta"/>
    <property type="match status" value="1"/>
</dbReference>
<dbReference type="Pfam" id="PF13417">
    <property type="entry name" value="GST_N_3"/>
    <property type="match status" value="1"/>
</dbReference>
<dbReference type="GO" id="GO:0004364">
    <property type="term" value="F:glutathione transferase activity"/>
    <property type="evidence" value="ECO:0007669"/>
    <property type="project" value="TreeGrafter"/>
</dbReference>
<dbReference type="Proteomes" id="UP000316584">
    <property type="component" value="Chromosome"/>
</dbReference>
<dbReference type="InterPro" id="IPR034333">
    <property type="entry name" value="GST_Zeta_N"/>
</dbReference>
<keyword evidence="5" id="KW-1185">Reference proteome</keyword>
<dbReference type="PANTHER" id="PTHR42673">
    <property type="entry name" value="MALEYLACETOACETATE ISOMERASE"/>
    <property type="match status" value="1"/>
</dbReference>
<dbReference type="Gene3D" id="1.20.1050.10">
    <property type="match status" value="1"/>
</dbReference>
<sequence length="234" mass="26014">MAIQGEVATGGNDSSANGALCLHSYWRSSAAYRVRIGLNLKGLKYDIAPVHLVRGGGEQHAPAFAALNPQELVPVLQHGQRMLRQSLAILEYLDEMWPQPPLLPATARERARVRALAQVVACDIHPLNNLRVLQYLERDWGVPQPERDVWVRHWIEGGFRALEALLTDSASTGEFCEGHQPTIADCCLVPQVYNARRFGVDMAAYPLIERIERHCLTLPAFDAARPERQPDAPG</sequence>
<dbReference type="InterPro" id="IPR010987">
    <property type="entry name" value="Glutathione-S-Trfase_C-like"/>
</dbReference>
<dbReference type="GO" id="GO:0006559">
    <property type="term" value="P:L-phenylalanine catabolic process"/>
    <property type="evidence" value="ECO:0007669"/>
    <property type="project" value="TreeGrafter"/>
</dbReference>
<name>A0A518N350_9GAMM</name>
<dbReference type="PROSITE" id="PS50405">
    <property type="entry name" value="GST_CTER"/>
    <property type="match status" value="1"/>
</dbReference>
<dbReference type="GO" id="GO:0005737">
    <property type="term" value="C:cytoplasm"/>
    <property type="evidence" value="ECO:0007669"/>
    <property type="project" value="InterPro"/>
</dbReference>
<dbReference type="SFLD" id="SFLDG00358">
    <property type="entry name" value="Main_(cytGST)"/>
    <property type="match status" value="1"/>
</dbReference>
<dbReference type="NCBIfam" id="TIGR01262">
    <property type="entry name" value="maiA"/>
    <property type="match status" value="1"/>
</dbReference>
<dbReference type="FunFam" id="1.20.1050.10:FF:000017">
    <property type="entry name" value="Maleylacetoacetate isomerase"/>
    <property type="match status" value="1"/>
</dbReference>
<dbReference type="FunFam" id="3.40.30.10:FF:000293">
    <property type="entry name" value="Maleylacetoacetate isomerase MaiA"/>
    <property type="match status" value="1"/>
</dbReference>